<comment type="similarity">
    <text evidence="1">Belongs to the ABC transporter superfamily.</text>
</comment>
<dbReference type="RefSeq" id="WP_130449083.1">
    <property type="nucleotide sequence ID" value="NZ_SHLA01000001.1"/>
</dbReference>
<dbReference type="OrthoDB" id="9804819at2"/>
<dbReference type="PANTHER" id="PTHR43335:SF4">
    <property type="entry name" value="ABC TRANSPORTER, ATP-BINDING PROTEIN"/>
    <property type="match status" value="1"/>
</dbReference>
<name>A0A4Q8AA13_9MICC</name>
<evidence type="ECO:0000256" key="1">
    <source>
        <dbReference type="ARBA" id="ARBA00005417"/>
    </source>
</evidence>
<evidence type="ECO:0000256" key="2">
    <source>
        <dbReference type="ARBA" id="ARBA00022448"/>
    </source>
</evidence>
<feature type="domain" description="ABC transporter" evidence="5">
    <location>
        <begin position="3"/>
        <end position="228"/>
    </location>
</feature>
<proteinExistence type="inferred from homology"/>
<evidence type="ECO:0000256" key="3">
    <source>
        <dbReference type="ARBA" id="ARBA00022741"/>
    </source>
</evidence>
<dbReference type="PROSITE" id="PS50893">
    <property type="entry name" value="ABC_TRANSPORTER_2"/>
    <property type="match status" value="1"/>
</dbReference>
<dbReference type="PANTHER" id="PTHR43335">
    <property type="entry name" value="ABC TRANSPORTER, ATP-BINDING PROTEIN"/>
    <property type="match status" value="1"/>
</dbReference>
<dbReference type="Pfam" id="PF00005">
    <property type="entry name" value="ABC_tran"/>
    <property type="match status" value="1"/>
</dbReference>
<dbReference type="Gene3D" id="3.40.50.300">
    <property type="entry name" value="P-loop containing nucleotide triphosphate hydrolases"/>
    <property type="match status" value="1"/>
</dbReference>
<dbReference type="InterPro" id="IPR003593">
    <property type="entry name" value="AAA+_ATPase"/>
</dbReference>
<sequence>MTIVADGLTKRYGSKYAIHDVSFEIQPGTVTGFLGPNGAGKSTTMRSLVGLDRPTSGQGFIDGRPYRELAAPLRQVGTLLDAKAAHRSRTAYQHLRWIAATHRLPKSRIDEVIGITGLSSVAGKKVGGFSLGMGQRLGLAVALLGDPHTLILDEPVNGLDPDGVIWIRNLLKSLSREGRTVLLSSHLLSELSLIADHVVIIGKGRIIADKPLAELVDQPDRIRVRTTRAVKLMEVLVGEQVTREMTDAGTIEVVGLTSEEIAERASRNGIVLTEIGVVPRSLEDVYRDLTRDQVEYGSNVQGNG</sequence>
<comment type="caution">
    <text evidence="6">The sequence shown here is derived from an EMBL/GenBank/DDBJ whole genome shotgun (WGS) entry which is preliminary data.</text>
</comment>
<dbReference type="AlphaFoldDB" id="A0A4Q8AA13"/>
<organism evidence="6 7">
    <name type="scientific">Zhihengliuella halotolerans</name>
    <dbReference type="NCBI Taxonomy" id="370736"/>
    <lineage>
        <taxon>Bacteria</taxon>
        <taxon>Bacillati</taxon>
        <taxon>Actinomycetota</taxon>
        <taxon>Actinomycetes</taxon>
        <taxon>Micrococcales</taxon>
        <taxon>Micrococcaceae</taxon>
        <taxon>Zhihengliuella</taxon>
    </lineage>
</organism>
<evidence type="ECO:0000256" key="4">
    <source>
        <dbReference type="ARBA" id="ARBA00022840"/>
    </source>
</evidence>
<dbReference type="SUPFAM" id="SSF52540">
    <property type="entry name" value="P-loop containing nucleoside triphosphate hydrolases"/>
    <property type="match status" value="1"/>
</dbReference>
<reference evidence="6 7" key="1">
    <citation type="submission" date="2019-02" db="EMBL/GenBank/DDBJ databases">
        <title>Sequencing the genomes of 1000 actinobacteria strains.</title>
        <authorList>
            <person name="Klenk H.-P."/>
        </authorList>
    </citation>
    <scope>NUCLEOTIDE SEQUENCE [LARGE SCALE GENOMIC DNA]</scope>
    <source>
        <strain evidence="6 7">DSM 17364</strain>
    </source>
</reference>
<dbReference type="GO" id="GO:0005524">
    <property type="term" value="F:ATP binding"/>
    <property type="evidence" value="ECO:0007669"/>
    <property type="project" value="UniProtKB-KW"/>
</dbReference>
<keyword evidence="2" id="KW-0813">Transport</keyword>
<accession>A0A4Q8AA13</accession>
<keyword evidence="3" id="KW-0547">Nucleotide-binding</keyword>
<keyword evidence="4 6" id="KW-0067">ATP-binding</keyword>
<dbReference type="EMBL" id="SHLA01000001">
    <property type="protein sequence ID" value="RZU60930.1"/>
    <property type="molecule type" value="Genomic_DNA"/>
</dbReference>
<dbReference type="InterPro" id="IPR027417">
    <property type="entry name" value="P-loop_NTPase"/>
</dbReference>
<protein>
    <submittedName>
        <fullName evidence="6">ABC-2 type transport system ATP-binding protein</fullName>
    </submittedName>
</protein>
<dbReference type="SMART" id="SM00382">
    <property type="entry name" value="AAA"/>
    <property type="match status" value="1"/>
</dbReference>
<gene>
    <name evidence="6" type="ORF">EV380_0483</name>
</gene>
<keyword evidence="7" id="KW-1185">Reference proteome</keyword>
<dbReference type="InterPro" id="IPR003439">
    <property type="entry name" value="ABC_transporter-like_ATP-bd"/>
</dbReference>
<evidence type="ECO:0000259" key="5">
    <source>
        <dbReference type="PROSITE" id="PS50893"/>
    </source>
</evidence>
<dbReference type="GO" id="GO:0016887">
    <property type="term" value="F:ATP hydrolysis activity"/>
    <property type="evidence" value="ECO:0007669"/>
    <property type="project" value="InterPro"/>
</dbReference>
<evidence type="ECO:0000313" key="6">
    <source>
        <dbReference type="EMBL" id="RZU60930.1"/>
    </source>
</evidence>
<evidence type="ECO:0000313" key="7">
    <source>
        <dbReference type="Proteomes" id="UP000292685"/>
    </source>
</evidence>
<dbReference type="Proteomes" id="UP000292685">
    <property type="component" value="Unassembled WGS sequence"/>
</dbReference>